<evidence type="ECO:0000256" key="4">
    <source>
        <dbReference type="ARBA" id="ARBA00022989"/>
    </source>
</evidence>
<dbReference type="EMBL" id="FQVG01000028">
    <property type="protein sequence ID" value="SHF00448.1"/>
    <property type="molecule type" value="Genomic_DNA"/>
</dbReference>
<evidence type="ECO:0000256" key="2">
    <source>
        <dbReference type="ARBA" id="ARBA00022475"/>
    </source>
</evidence>
<organism evidence="10 11">
    <name type="scientific">Caloramator proteoclasticus DSM 10124</name>
    <dbReference type="NCBI Taxonomy" id="1121262"/>
    <lineage>
        <taxon>Bacteria</taxon>
        <taxon>Bacillati</taxon>
        <taxon>Bacillota</taxon>
        <taxon>Clostridia</taxon>
        <taxon>Eubacteriales</taxon>
        <taxon>Clostridiaceae</taxon>
        <taxon>Caloramator</taxon>
    </lineage>
</organism>
<evidence type="ECO:0000259" key="8">
    <source>
        <dbReference type="Pfam" id="PF02687"/>
    </source>
</evidence>
<feature type="domain" description="MacB-like periplasmic core" evidence="9">
    <location>
        <begin position="21"/>
        <end position="227"/>
    </location>
</feature>
<feature type="transmembrane region" description="Helical" evidence="7">
    <location>
        <begin position="313"/>
        <end position="338"/>
    </location>
</feature>
<evidence type="ECO:0000256" key="1">
    <source>
        <dbReference type="ARBA" id="ARBA00004651"/>
    </source>
</evidence>
<feature type="domain" description="ABC3 transporter permease C-terminal" evidence="8">
    <location>
        <begin position="271"/>
        <end position="383"/>
    </location>
</feature>
<evidence type="ECO:0000313" key="10">
    <source>
        <dbReference type="EMBL" id="SHF00448.1"/>
    </source>
</evidence>
<evidence type="ECO:0000256" key="7">
    <source>
        <dbReference type="SAM" id="Phobius"/>
    </source>
</evidence>
<dbReference type="InterPro" id="IPR025857">
    <property type="entry name" value="MacB_PCD"/>
</dbReference>
<keyword evidence="3 7" id="KW-0812">Transmembrane</keyword>
<evidence type="ECO:0000256" key="3">
    <source>
        <dbReference type="ARBA" id="ARBA00022692"/>
    </source>
</evidence>
<evidence type="ECO:0000259" key="9">
    <source>
        <dbReference type="Pfam" id="PF12704"/>
    </source>
</evidence>
<dbReference type="InterPro" id="IPR050250">
    <property type="entry name" value="Macrolide_Exporter_MacB"/>
</dbReference>
<name>A0A1M4Y419_9CLOT</name>
<feature type="transmembrane region" description="Helical" evidence="7">
    <location>
        <begin position="266"/>
        <end position="292"/>
    </location>
</feature>
<protein>
    <submittedName>
        <fullName evidence="10">Putative ABC transport system permease protein</fullName>
    </submittedName>
</protein>
<evidence type="ECO:0000313" key="11">
    <source>
        <dbReference type="Proteomes" id="UP000184423"/>
    </source>
</evidence>
<evidence type="ECO:0000256" key="6">
    <source>
        <dbReference type="ARBA" id="ARBA00038076"/>
    </source>
</evidence>
<evidence type="ECO:0000256" key="5">
    <source>
        <dbReference type="ARBA" id="ARBA00023136"/>
    </source>
</evidence>
<comment type="subcellular location">
    <subcellularLocation>
        <location evidence="1">Cell membrane</location>
        <topology evidence="1">Multi-pass membrane protein</topology>
    </subcellularLocation>
</comment>
<gene>
    <name evidence="10" type="ORF">SAMN02746091_01574</name>
</gene>
<dbReference type="Proteomes" id="UP000184423">
    <property type="component" value="Unassembled WGS sequence"/>
</dbReference>
<proteinExistence type="inferred from homology"/>
<dbReference type="InterPro" id="IPR003838">
    <property type="entry name" value="ABC3_permease_C"/>
</dbReference>
<keyword evidence="2" id="KW-1003">Cell membrane</keyword>
<sequence>MRRLMLFKMAFTSVASNKIRTFLTMLGIIIGISSVITLVGLGEGTKKQVQEQIESLGTNLITVNITSRRTKGLSDEDIELIKTKPGIKNVAPLLNQNGIIVKSGTKTYSTTVEASTPEYFGIRKLDVESGRSLEKDDIESRGTVAVIGQDIVTELFPLQNPIGQSINIQGVDFTIVGVLKSQGSSAGGSGDDRVIIPITTAKRLFKTDEVRTIYIEGTSREDTQLARGYLELYFNSRFKGDTSQYRVFDQTSLLETATKTTESMTLMLMGIAAISLLVGGIGIMNIMLVAVIERTREIGIRKALGAKRRDIMIQFLIESSTVSLIGGVLGVILGYILASFLKSILSMAVYISFNVVLFAVVFSIFVGIFFGMYPASRASKLNPIDALRYE</sequence>
<dbReference type="Pfam" id="PF02687">
    <property type="entry name" value="FtsX"/>
    <property type="match status" value="1"/>
</dbReference>
<dbReference type="GO" id="GO:0005886">
    <property type="term" value="C:plasma membrane"/>
    <property type="evidence" value="ECO:0007669"/>
    <property type="project" value="UniProtKB-SubCell"/>
</dbReference>
<dbReference type="AlphaFoldDB" id="A0A1M4Y419"/>
<keyword evidence="11" id="KW-1185">Reference proteome</keyword>
<accession>A0A1M4Y419</accession>
<keyword evidence="5 7" id="KW-0472">Membrane</keyword>
<dbReference type="GO" id="GO:0022857">
    <property type="term" value="F:transmembrane transporter activity"/>
    <property type="evidence" value="ECO:0007669"/>
    <property type="project" value="TreeGrafter"/>
</dbReference>
<reference evidence="11" key="1">
    <citation type="submission" date="2016-11" db="EMBL/GenBank/DDBJ databases">
        <authorList>
            <person name="Varghese N."/>
            <person name="Submissions S."/>
        </authorList>
    </citation>
    <scope>NUCLEOTIDE SEQUENCE [LARGE SCALE GENOMIC DNA]</scope>
    <source>
        <strain evidence="11">DSM 10124</strain>
    </source>
</reference>
<dbReference type="RefSeq" id="WP_073248890.1">
    <property type="nucleotide sequence ID" value="NZ_FQVG01000028.1"/>
</dbReference>
<dbReference type="Pfam" id="PF12704">
    <property type="entry name" value="MacB_PCD"/>
    <property type="match status" value="1"/>
</dbReference>
<keyword evidence="4 7" id="KW-1133">Transmembrane helix</keyword>
<feature type="transmembrane region" description="Helical" evidence="7">
    <location>
        <begin position="344"/>
        <end position="370"/>
    </location>
</feature>
<dbReference type="PANTHER" id="PTHR30572">
    <property type="entry name" value="MEMBRANE COMPONENT OF TRANSPORTER-RELATED"/>
    <property type="match status" value="1"/>
</dbReference>
<feature type="transmembrane region" description="Helical" evidence="7">
    <location>
        <begin position="21"/>
        <end position="42"/>
    </location>
</feature>
<dbReference type="PANTHER" id="PTHR30572:SF4">
    <property type="entry name" value="ABC TRANSPORTER PERMEASE YTRF"/>
    <property type="match status" value="1"/>
</dbReference>
<comment type="similarity">
    <text evidence="6">Belongs to the ABC-4 integral membrane protein family.</text>
</comment>